<evidence type="ECO:0000313" key="1">
    <source>
        <dbReference type="EMBL" id="GLI95801.1"/>
    </source>
</evidence>
<dbReference type="RefSeq" id="WP_432806851.1">
    <property type="nucleotide sequence ID" value="NZ_BSEC01000005.1"/>
</dbReference>
<name>A0A9W6GZ70_9HYPH</name>
<dbReference type="EMBL" id="BSEC01000005">
    <property type="protein sequence ID" value="GLI95801.1"/>
    <property type="molecule type" value="Genomic_DNA"/>
</dbReference>
<keyword evidence="2" id="KW-1185">Reference proteome</keyword>
<evidence type="ECO:0000313" key="2">
    <source>
        <dbReference type="Proteomes" id="UP001144323"/>
    </source>
</evidence>
<sequence>MTLVPRCKFCRSTTDGRKQRNRVSEAIGLDLDSDNSGGEICALGVDDGELGHGAGGSLGTDLREVGARGRLSGAGFLDSPGVALQSTQDVGDVLEAYRSQSASRQ</sequence>
<comment type="caution">
    <text evidence="1">The sequence shown here is derived from an EMBL/GenBank/DDBJ whole genome shotgun (WGS) entry which is preliminary data.</text>
</comment>
<protein>
    <submittedName>
        <fullName evidence="1">Uncharacterized protein</fullName>
    </submittedName>
</protein>
<dbReference type="Proteomes" id="UP001144323">
    <property type="component" value="Unassembled WGS sequence"/>
</dbReference>
<proteinExistence type="predicted"/>
<accession>A0A9W6GZ70</accession>
<gene>
    <name evidence="1" type="ORF">LMG27198_47930</name>
</gene>
<reference evidence="1" key="1">
    <citation type="journal article" date="2023" name="Int. J. Syst. Evol. Microbiol.">
        <title>Methylocystis iwaonis sp. nov., a type II methane-oxidizing bacterium from surface soil of a rice paddy field in Japan, and emended description of the genus Methylocystis (ex Whittenbury et al. 1970) Bowman et al. 1993.</title>
        <authorList>
            <person name="Kaise H."/>
            <person name="Sawadogo J.B."/>
            <person name="Alam M.S."/>
            <person name="Ueno C."/>
            <person name="Dianou D."/>
            <person name="Shinjo R."/>
            <person name="Asakawa S."/>
        </authorList>
    </citation>
    <scope>NUCLEOTIDE SEQUENCE</scope>
    <source>
        <strain evidence="1">LMG27198</strain>
    </source>
</reference>
<dbReference type="AlphaFoldDB" id="A0A9W6GZ70"/>
<organism evidence="1 2">
    <name type="scientific">Methylocystis echinoides</name>
    <dbReference type="NCBI Taxonomy" id="29468"/>
    <lineage>
        <taxon>Bacteria</taxon>
        <taxon>Pseudomonadati</taxon>
        <taxon>Pseudomonadota</taxon>
        <taxon>Alphaproteobacteria</taxon>
        <taxon>Hyphomicrobiales</taxon>
        <taxon>Methylocystaceae</taxon>
        <taxon>Methylocystis</taxon>
    </lineage>
</organism>